<dbReference type="Gene3D" id="3.40.50.300">
    <property type="entry name" value="P-loop containing nucleotide triphosphate hydrolases"/>
    <property type="match status" value="1"/>
</dbReference>
<feature type="compositionally biased region" description="Basic and acidic residues" evidence="1">
    <location>
        <begin position="1"/>
        <end position="12"/>
    </location>
</feature>
<feature type="region of interest" description="Disordered" evidence="1">
    <location>
        <begin position="40"/>
        <end position="77"/>
    </location>
</feature>
<feature type="compositionally biased region" description="Basic and acidic residues" evidence="1">
    <location>
        <begin position="51"/>
        <end position="77"/>
    </location>
</feature>
<feature type="region of interest" description="Disordered" evidence="1">
    <location>
        <begin position="1"/>
        <end position="27"/>
    </location>
</feature>
<dbReference type="RefSeq" id="WP_245809222.1">
    <property type="nucleotide sequence ID" value="NZ_LT828540.1"/>
</dbReference>
<keyword evidence="2" id="KW-0472">Membrane</keyword>
<feature type="transmembrane region" description="Helical" evidence="2">
    <location>
        <begin position="405"/>
        <end position="429"/>
    </location>
</feature>
<evidence type="ECO:0000256" key="2">
    <source>
        <dbReference type="SAM" id="Phobius"/>
    </source>
</evidence>
<dbReference type="AlphaFoldDB" id="A0A1W1H7W8"/>
<dbReference type="Proteomes" id="UP000191931">
    <property type="component" value="Unassembled WGS sequence"/>
</dbReference>
<dbReference type="CDD" id="cd00882">
    <property type="entry name" value="Ras_like_GTPase"/>
    <property type="match status" value="1"/>
</dbReference>
<dbReference type="EC" id="3.6.5.3" evidence="4"/>
<gene>
    <name evidence="4" type="ORF">MTBBW1_140017</name>
</gene>
<keyword evidence="2" id="KW-0812">Transmembrane</keyword>
<proteinExistence type="predicted"/>
<sequence>MNYSNKESDKQQNDNLQNDNLQNDNLQNANLKNDNLQNANLKNDSLQNDNVSKDKLQNDNVVEDKLTKDSMTRDKLQTDQEKIPVFAIIGHPNEGKSSVVSTLAEDDSVRIGPIPGETIFCQSFPVTIDGKEIITFVDTPGFQNPRETLAWMQKYNGPDELLLHNFIKEHQNNPDFRDECELLTPVARGAGIIYVVDGSRPLRTSDRIEMEILRLTARPRMSIINCKEDDTAWLEQWKTEFRRHFNSIRIFNAHKATWAERIDLLESLKGVDQDWQPALNCVIDAFRNDWSARNTLTASMAVRMLEEIMSLSVTGTISGNQKFEDLKATLEERFRKEVEVLEKRTHYKIRKLYRHNIFNCELPENSILNEDLFSEKTWQFLGLSPRETALAAGAAGGAVGVVLDVAAAGLTFGVFSTIGGILGAGYAMLKGKQMAEISFKGVPLGRDKLQIGPLCNLNFMYILLDRLLIFHGSVINWAHARREVTENLFNEISEHLREGVTVKWSNSSKEVCQLFFKSICGKTKGNEKDNVKNLHNNREARQHKTSSITKPDNAQLRENMKNVILAALEGVPQ</sequence>
<dbReference type="STRING" id="1246637.MTBBW1_140017"/>
<evidence type="ECO:0000256" key="1">
    <source>
        <dbReference type="SAM" id="MobiDB-lite"/>
    </source>
</evidence>
<dbReference type="PANTHER" id="PTHR43834">
    <property type="entry name" value="GTPASE DER"/>
    <property type="match status" value="1"/>
</dbReference>
<protein>
    <submittedName>
        <fullName evidence="4">FusA1 (Modular protein)</fullName>
        <ecNumber evidence="4">3.6.5.3</ecNumber>
    </submittedName>
</protein>
<dbReference type="GO" id="GO:0016787">
    <property type="term" value="F:hydrolase activity"/>
    <property type="evidence" value="ECO:0007669"/>
    <property type="project" value="UniProtKB-KW"/>
</dbReference>
<dbReference type="InterPro" id="IPR027417">
    <property type="entry name" value="P-loop_NTPase"/>
</dbReference>
<dbReference type="EMBL" id="FWEV01000046">
    <property type="protein sequence ID" value="SLM28571.1"/>
    <property type="molecule type" value="Genomic_DNA"/>
</dbReference>
<feature type="domain" description="G" evidence="3">
    <location>
        <begin position="86"/>
        <end position="205"/>
    </location>
</feature>
<dbReference type="InterPro" id="IPR021871">
    <property type="entry name" value="DUF3482"/>
</dbReference>
<dbReference type="Pfam" id="PF01926">
    <property type="entry name" value="MMR_HSR1"/>
    <property type="match status" value="1"/>
</dbReference>
<dbReference type="GO" id="GO:0005525">
    <property type="term" value="F:GTP binding"/>
    <property type="evidence" value="ECO:0007669"/>
    <property type="project" value="InterPro"/>
</dbReference>
<dbReference type="InterPro" id="IPR006073">
    <property type="entry name" value="GTP-bd"/>
</dbReference>
<evidence type="ECO:0000313" key="5">
    <source>
        <dbReference type="Proteomes" id="UP000191931"/>
    </source>
</evidence>
<keyword evidence="2" id="KW-1133">Transmembrane helix</keyword>
<name>A0A1W1H7W8_9BACT</name>
<keyword evidence="5" id="KW-1185">Reference proteome</keyword>
<dbReference type="SUPFAM" id="SSF52540">
    <property type="entry name" value="P-loop containing nucleoside triphosphate hydrolases"/>
    <property type="match status" value="1"/>
</dbReference>
<organism evidence="4 5">
    <name type="scientific">Desulfamplus magnetovallimortis</name>
    <dbReference type="NCBI Taxonomy" id="1246637"/>
    <lineage>
        <taxon>Bacteria</taxon>
        <taxon>Pseudomonadati</taxon>
        <taxon>Thermodesulfobacteriota</taxon>
        <taxon>Desulfobacteria</taxon>
        <taxon>Desulfobacterales</taxon>
        <taxon>Desulfobacteraceae</taxon>
        <taxon>Desulfamplus</taxon>
    </lineage>
</organism>
<evidence type="ECO:0000313" key="4">
    <source>
        <dbReference type="EMBL" id="SLM28571.1"/>
    </source>
</evidence>
<evidence type="ECO:0000259" key="3">
    <source>
        <dbReference type="Pfam" id="PF01926"/>
    </source>
</evidence>
<reference evidence="4 5" key="1">
    <citation type="submission" date="2017-03" db="EMBL/GenBank/DDBJ databases">
        <authorList>
            <person name="Afonso C.L."/>
            <person name="Miller P.J."/>
            <person name="Scott M.A."/>
            <person name="Spackman E."/>
            <person name="Goraichik I."/>
            <person name="Dimitrov K.M."/>
            <person name="Suarez D.L."/>
            <person name="Swayne D.E."/>
        </authorList>
    </citation>
    <scope>NUCLEOTIDE SEQUENCE [LARGE SCALE GENOMIC DNA]</scope>
    <source>
        <strain evidence="4">PRJEB14757</strain>
    </source>
</reference>
<dbReference type="Pfam" id="PF11981">
    <property type="entry name" value="DUF3482"/>
    <property type="match status" value="1"/>
</dbReference>
<accession>A0A1W1H7W8</accession>
<feature type="compositionally biased region" description="Low complexity" evidence="1">
    <location>
        <begin position="13"/>
        <end position="27"/>
    </location>
</feature>
<dbReference type="PANTHER" id="PTHR43834:SF6">
    <property type="entry name" value="GTPASE DER"/>
    <property type="match status" value="1"/>
</dbReference>
<keyword evidence="4" id="KW-0378">Hydrolase</keyword>